<keyword evidence="5" id="KW-0472">Membrane</keyword>
<dbReference type="InterPro" id="IPR003594">
    <property type="entry name" value="HATPase_dom"/>
</dbReference>
<sequence length="356" mass="40979">MREQLIKCKQNIQMFCNTQYYTDFLKNIGLTIFLWVFFLVSAFLLAKAPARSRGQHTMIILWLLTGLLVFAVFTVTYWIRYYHTVITAALKIENIKKKYSLIDADKMTNYVSSLNIILDLIDSSLEKEYSNRLLQKQAELDAMQSQINPHFLYNTLDTIRGYAVMEDAPLTSDMVEVLSRLFRYMISQKNELVTLRQELSTLHDYIKIQEYRINQHIVFMQNIAPDLQIMNYRIPKLIIQPFIENAIKHGIKGLSKDFVITLSIHNTQSRLIISISDNGSGMTPEQLRTLNQKLAGNETDSLHTVKDKKTGSGIALTNVNSRIKLLYGDSFGVVAYSTLGKGSEFQISLPYYQNQE</sequence>
<evidence type="ECO:0000256" key="5">
    <source>
        <dbReference type="SAM" id="Phobius"/>
    </source>
</evidence>
<dbReference type="Pfam" id="PF02518">
    <property type="entry name" value="HATPase_c"/>
    <property type="match status" value="1"/>
</dbReference>
<name>A0ABY5VJN1_9FIRM</name>
<keyword evidence="4" id="KW-0902">Two-component regulatory system</keyword>
<dbReference type="PANTHER" id="PTHR34220">
    <property type="entry name" value="SENSOR HISTIDINE KINASE YPDA"/>
    <property type="match status" value="1"/>
</dbReference>
<feature type="transmembrane region" description="Helical" evidence="5">
    <location>
        <begin position="58"/>
        <end position="79"/>
    </location>
</feature>
<keyword evidence="3 7" id="KW-0418">Kinase</keyword>
<dbReference type="Gene3D" id="3.30.565.10">
    <property type="entry name" value="Histidine kinase-like ATPase, C-terminal domain"/>
    <property type="match status" value="1"/>
</dbReference>
<feature type="domain" description="Histidine kinase" evidence="6">
    <location>
        <begin position="238"/>
        <end position="353"/>
    </location>
</feature>
<dbReference type="InterPro" id="IPR005467">
    <property type="entry name" value="His_kinase_dom"/>
</dbReference>
<dbReference type="InterPro" id="IPR050640">
    <property type="entry name" value="Bact_2-comp_sensor_kinase"/>
</dbReference>
<dbReference type="InterPro" id="IPR010559">
    <property type="entry name" value="Sig_transdc_His_kin_internal"/>
</dbReference>
<evidence type="ECO:0000256" key="1">
    <source>
        <dbReference type="ARBA" id="ARBA00000085"/>
    </source>
</evidence>
<evidence type="ECO:0000256" key="4">
    <source>
        <dbReference type="ARBA" id="ARBA00023012"/>
    </source>
</evidence>
<dbReference type="RefSeq" id="WP_049898318.1">
    <property type="nucleotide sequence ID" value="NZ_CABLBR010000026.1"/>
</dbReference>
<dbReference type="SMART" id="SM00387">
    <property type="entry name" value="HATPase_c"/>
    <property type="match status" value="1"/>
</dbReference>
<dbReference type="Proteomes" id="UP001060164">
    <property type="component" value="Chromosome"/>
</dbReference>
<dbReference type="SUPFAM" id="SSF55874">
    <property type="entry name" value="ATPase domain of HSP90 chaperone/DNA topoisomerase II/histidine kinase"/>
    <property type="match status" value="1"/>
</dbReference>
<dbReference type="EC" id="2.7.13.3" evidence="2"/>
<evidence type="ECO:0000256" key="3">
    <source>
        <dbReference type="ARBA" id="ARBA00022777"/>
    </source>
</evidence>
<evidence type="ECO:0000259" key="6">
    <source>
        <dbReference type="PROSITE" id="PS50109"/>
    </source>
</evidence>
<dbReference type="EMBL" id="CP102290">
    <property type="protein sequence ID" value="UWP60110.1"/>
    <property type="molecule type" value="Genomic_DNA"/>
</dbReference>
<reference evidence="7" key="1">
    <citation type="journal article" date="2022" name="Cell">
        <title>Design, construction, and in vivo augmentation of a complex gut microbiome.</title>
        <authorList>
            <person name="Cheng A.G."/>
            <person name="Ho P.Y."/>
            <person name="Aranda-Diaz A."/>
            <person name="Jain S."/>
            <person name="Yu F.B."/>
            <person name="Meng X."/>
            <person name="Wang M."/>
            <person name="Iakiviak M."/>
            <person name="Nagashima K."/>
            <person name="Zhao A."/>
            <person name="Murugkar P."/>
            <person name="Patil A."/>
            <person name="Atabakhsh K."/>
            <person name="Weakley A."/>
            <person name="Yan J."/>
            <person name="Brumbaugh A.R."/>
            <person name="Higginbottom S."/>
            <person name="Dimas A."/>
            <person name="Shiver A.L."/>
            <person name="Deutschbauer A."/>
            <person name="Neff N."/>
            <person name="Sonnenburg J.L."/>
            <person name="Huang K.C."/>
            <person name="Fischbach M.A."/>
        </authorList>
    </citation>
    <scope>NUCLEOTIDE SEQUENCE</scope>
    <source>
        <strain evidence="7">DSM 19829</strain>
    </source>
</reference>
<dbReference type="InterPro" id="IPR004358">
    <property type="entry name" value="Sig_transdc_His_kin-like_C"/>
</dbReference>
<dbReference type="PRINTS" id="PR00344">
    <property type="entry name" value="BCTRLSENSOR"/>
</dbReference>
<gene>
    <name evidence="7" type="ORF">NQ502_03355</name>
</gene>
<feature type="transmembrane region" description="Helical" evidence="5">
    <location>
        <begin position="28"/>
        <end position="46"/>
    </location>
</feature>
<dbReference type="InterPro" id="IPR036890">
    <property type="entry name" value="HATPase_C_sf"/>
</dbReference>
<evidence type="ECO:0000313" key="8">
    <source>
        <dbReference type="Proteomes" id="UP001060164"/>
    </source>
</evidence>
<proteinExistence type="predicted"/>
<evidence type="ECO:0000313" key="7">
    <source>
        <dbReference type="EMBL" id="UWP60110.1"/>
    </source>
</evidence>
<comment type="catalytic activity">
    <reaction evidence="1">
        <text>ATP + protein L-histidine = ADP + protein N-phospho-L-histidine.</text>
        <dbReference type="EC" id="2.7.13.3"/>
    </reaction>
</comment>
<organism evidence="7 8">
    <name type="scientific">Ruminococcus gauvreauii</name>
    <dbReference type="NCBI Taxonomy" id="438033"/>
    <lineage>
        <taxon>Bacteria</taxon>
        <taxon>Bacillati</taxon>
        <taxon>Bacillota</taxon>
        <taxon>Clostridia</taxon>
        <taxon>Eubacteriales</taxon>
        <taxon>Oscillospiraceae</taxon>
        <taxon>Ruminococcus</taxon>
    </lineage>
</organism>
<dbReference type="GO" id="GO:0016301">
    <property type="term" value="F:kinase activity"/>
    <property type="evidence" value="ECO:0007669"/>
    <property type="project" value="UniProtKB-KW"/>
</dbReference>
<keyword evidence="8" id="KW-1185">Reference proteome</keyword>
<dbReference type="Pfam" id="PF06580">
    <property type="entry name" value="His_kinase"/>
    <property type="match status" value="1"/>
</dbReference>
<keyword evidence="5" id="KW-1133">Transmembrane helix</keyword>
<keyword evidence="3 7" id="KW-0808">Transferase</keyword>
<dbReference type="PROSITE" id="PS50109">
    <property type="entry name" value="HIS_KIN"/>
    <property type="match status" value="1"/>
</dbReference>
<protein>
    <recommendedName>
        <fullName evidence="2">histidine kinase</fullName>
        <ecNumber evidence="2">2.7.13.3</ecNumber>
    </recommendedName>
</protein>
<dbReference type="PANTHER" id="PTHR34220:SF7">
    <property type="entry name" value="SENSOR HISTIDINE KINASE YPDA"/>
    <property type="match status" value="1"/>
</dbReference>
<accession>A0ABY5VJN1</accession>
<evidence type="ECO:0000256" key="2">
    <source>
        <dbReference type="ARBA" id="ARBA00012438"/>
    </source>
</evidence>
<keyword evidence="5" id="KW-0812">Transmembrane</keyword>